<comment type="subcellular location">
    <subcellularLocation>
        <location evidence="2 13">Cytoplasm</location>
    </subcellularLocation>
</comment>
<keyword evidence="11" id="KW-0520">NAD</keyword>
<reference evidence="16" key="1">
    <citation type="submission" date="2015-01" db="EMBL/GenBank/DDBJ databases">
        <title>Comparative genome analysis of Bacillus coagulans HM-08, Clostridium butyricum HM-68, Bacillus subtilis HM-66 and Bacillus licheniformis BL-09.</title>
        <authorList>
            <person name="Zhang H."/>
        </authorList>
    </citation>
    <scope>NUCLEOTIDE SEQUENCE [LARGE SCALE GENOMIC DNA]</scope>
    <source>
        <strain evidence="16">HM-08</strain>
    </source>
</reference>
<feature type="binding site" evidence="13">
    <location>
        <position position="255"/>
    </location>
    <ligand>
        <name>FMN</name>
        <dbReference type="ChEBI" id="CHEBI:58210"/>
    </ligand>
</feature>
<accession>A0A0C5C557</accession>
<keyword evidence="10 13" id="KW-0560">Oxidoreductase</keyword>
<dbReference type="Pfam" id="PF01180">
    <property type="entry name" value="DHO_dh"/>
    <property type="match status" value="1"/>
</dbReference>
<comment type="catalytic activity">
    <reaction evidence="13">
        <text>(S)-dihydroorotate + A = orotate + AH2</text>
        <dbReference type="Rhea" id="RHEA:18073"/>
        <dbReference type="ChEBI" id="CHEBI:13193"/>
        <dbReference type="ChEBI" id="CHEBI:17499"/>
        <dbReference type="ChEBI" id="CHEBI:30839"/>
        <dbReference type="ChEBI" id="CHEBI:30864"/>
    </reaction>
</comment>
<dbReference type="CDD" id="cd04740">
    <property type="entry name" value="DHOD_1B_like"/>
    <property type="match status" value="1"/>
</dbReference>
<evidence type="ECO:0000256" key="3">
    <source>
        <dbReference type="ARBA" id="ARBA00004715"/>
    </source>
</evidence>
<evidence type="ECO:0000313" key="18">
    <source>
        <dbReference type="Proteomes" id="UP000032024"/>
    </source>
</evidence>
<reference evidence="18" key="2">
    <citation type="submission" date="2015-01" db="EMBL/GenBank/DDBJ databases">
        <title>Comparative genome analysis of Bacillus coagulans HM-08, Clostridium butyricum HM-68, Bacillus subtilis HM-66 and Bacillus paralicheniformis BL-09.</title>
        <authorList>
            <person name="Zhang H."/>
        </authorList>
    </citation>
    <scope>NUCLEOTIDE SEQUENCE [LARGE SCALE GENOMIC DNA]</scope>
    <source>
        <strain evidence="18">HM-08</strain>
    </source>
</reference>
<name>A0A0C5C557_HEYCO</name>
<feature type="binding site" evidence="13">
    <location>
        <begin position="333"/>
        <end position="334"/>
    </location>
    <ligand>
        <name>FMN</name>
        <dbReference type="ChEBI" id="CHEBI:58210"/>
    </ligand>
</feature>
<dbReference type="Proteomes" id="UP000032024">
    <property type="component" value="Chromosome"/>
</dbReference>
<dbReference type="PROSITE" id="PS00912">
    <property type="entry name" value="DHODEHASE_2"/>
    <property type="match status" value="1"/>
</dbReference>
<gene>
    <name evidence="13" type="primary">pyrD</name>
    <name evidence="17" type="ORF">HMPREF3213_03308</name>
    <name evidence="16" type="ORF">SB48_HM08orf04251</name>
</gene>
<evidence type="ECO:0000313" key="17">
    <source>
        <dbReference type="EMBL" id="KWZ77119.1"/>
    </source>
</evidence>
<feature type="binding site" evidence="13">
    <location>
        <position position="135"/>
    </location>
    <ligand>
        <name>substrate</name>
    </ligand>
</feature>
<dbReference type="SUPFAM" id="SSF51395">
    <property type="entry name" value="FMN-linked oxidoreductases"/>
    <property type="match status" value="1"/>
</dbReference>
<dbReference type="GO" id="GO:0044205">
    <property type="term" value="P:'de novo' UMP biosynthetic process"/>
    <property type="evidence" value="ECO:0007669"/>
    <property type="project" value="UniProtKB-UniRule"/>
</dbReference>
<dbReference type="PANTHER" id="PTHR48109:SF1">
    <property type="entry name" value="DIHYDROOROTATE DEHYDROGENASE (FUMARATE)"/>
    <property type="match status" value="1"/>
</dbReference>
<feature type="binding site" evidence="13">
    <location>
        <position position="307"/>
    </location>
    <ligand>
        <name>FMN</name>
        <dbReference type="ChEBI" id="CHEBI:58210"/>
    </ligand>
</feature>
<dbReference type="Proteomes" id="UP000070376">
    <property type="component" value="Unassembled WGS sequence"/>
</dbReference>
<evidence type="ECO:0000313" key="19">
    <source>
        <dbReference type="Proteomes" id="UP000070376"/>
    </source>
</evidence>
<feature type="domain" description="Dihydroorotate dehydrogenase catalytic" evidence="15">
    <location>
        <begin position="94"/>
        <end position="376"/>
    </location>
</feature>
<dbReference type="FunFam" id="3.20.20.70:FF:000069">
    <property type="entry name" value="Dihydroorotate dehydrogenase"/>
    <property type="match status" value="1"/>
</dbReference>
<feature type="compositionally biased region" description="Basic and acidic residues" evidence="14">
    <location>
        <begin position="1"/>
        <end position="69"/>
    </location>
</feature>
<protein>
    <recommendedName>
        <fullName evidence="13">Dihydroorotate dehydrogenase</fullName>
        <shortName evidence="13">DHOD</shortName>
        <shortName evidence="13">DHODase</shortName>
        <shortName evidence="13">DHOdehase</shortName>
        <ecNumber evidence="13">1.3.-.-</ecNumber>
    </recommendedName>
</protein>
<dbReference type="InterPro" id="IPR050074">
    <property type="entry name" value="DHO_dehydrogenase"/>
</dbReference>
<feature type="binding site" evidence="13">
    <location>
        <begin position="159"/>
        <end position="163"/>
    </location>
    <ligand>
        <name>substrate</name>
    </ligand>
</feature>
<comment type="pathway">
    <text evidence="3">Pyrimidine metabolism; UMP biosynthesis via de novo pathway; orotate from (S)-dihydroorotate (NAD(+) route): step 1/1.</text>
</comment>
<dbReference type="HAMAP" id="MF_00224">
    <property type="entry name" value="DHO_dh_type1"/>
    <property type="match status" value="1"/>
</dbReference>
<evidence type="ECO:0000256" key="13">
    <source>
        <dbReference type="HAMAP-Rule" id="MF_00224"/>
    </source>
</evidence>
<dbReference type="EMBL" id="CP010525">
    <property type="protein sequence ID" value="AJO23463.1"/>
    <property type="molecule type" value="Genomic_DNA"/>
</dbReference>
<evidence type="ECO:0000256" key="1">
    <source>
        <dbReference type="ARBA" id="ARBA00003616"/>
    </source>
</evidence>
<evidence type="ECO:0000256" key="10">
    <source>
        <dbReference type="ARBA" id="ARBA00023002"/>
    </source>
</evidence>
<feature type="binding site" evidence="13">
    <location>
        <position position="217"/>
    </location>
    <ligand>
        <name>FMN</name>
        <dbReference type="ChEBI" id="CHEBI:58210"/>
    </ligand>
</feature>
<feature type="binding site" evidence="13">
    <location>
        <position position="189"/>
    </location>
    <ligand>
        <name>FMN</name>
        <dbReference type="ChEBI" id="CHEBI:58210"/>
    </ligand>
</feature>
<evidence type="ECO:0000256" key="7">
    <source>
        <dbReference type="ARBA" id="ARBA00022630"/>
    </source>
</evidence>
<feature type="binding site" evidence="13">
    <location>
        <position position="217"/>
    </location>
    <ligand>
        <name>substrate</name>
    </ligand>
</feature>
<feature type="binding site" evidence="13">
    <location>
        <position position="111"/>
    </location>
    <ligand>
        <name>FMN</name>
        <dbReference type="ChEBI" id="CHEBI:58210"/>
    </ligand>
</feature>
<feature type="active site" description="Nucleophile" evidence="13">
    <location>
        <position position="220"/>
    </location>
</feature>
<comment type="function">
    <text evidence="1">Catalyzes the conversion of dihydroorotate to orotate with NAD(+) as electron acceptor.</text>
</comment>
<dbReference type="InterPro" id="IPR033888">
    <property type="entry name" value="DHOD_1B"/>
</dbReference>
<reference evidence="19" key="3">
    <citation type="submission" date="2016-01" db="EMBL/GenBank/DDBJ databases">
        <authorList>
            <person name="Mitreva M."/>
            <person name="Pepin K.H."/>
            <person name="Mihindukulasuriya K.A."/>
            <person name="Fulton R."/>
            <person name="Fronick C."/>
            <person name="O'Laughlin M."/>
            <person name="Miner T."/>
            <person name="Herter B."/>
            <person name="Rosa B.A."/>
            <person name="Cordes M."/>
            <person name="Tomlinson C."/>
            <person name="Wollam A."/>
            <person name="Palsikar V.B."/>
            <person name="Mardis E.R."/>
            <person name="Wilson R.K."/>
        </authorList>
    </citation>
    <scope>NUCLEOTIDE SEQUENCE [LARGE SCALE GENOMIC DNA]</scope>
    <source>
        <strain evidence="19">GED7749B</strain>
    </source>
</reference>
<dbReference type="InterPro" id="IPR024920">
    <property type="entry name" value="Dihydroorotate_DH_1"/>
</dbReference>
<keyword evidence="7 13" id="KW-0285">Flavoprotein</keyword>
<evidence type="ECO:0000259" key="15">
    <source>
        <dbReference type="Pfam" id="PF01180"/>
    </source>
</evidence>
<dbReference type="InterPro" id="IPR049622">
    <property type="entry name" value="Dihydroorotate_DH_I"/>
</dbReference>
<evidence type="ECO:0000256" key="2">
    <source>
        <dbReference type="ARBA" id="ARBA00004496"/>
    </source>
</evidence>
<feature type="compositionally biased region" description="Basic and acidic residues" evidence="14">
    <location>
        <begin position="76"/>
        <end position="85"/>
    </location>
</feature>
<dbReference type="EMBL" id="LRPN01000177">
    <property type="protein sequence ID" value="KWZ77119.1"/>
    <property type="molecule type" value="Genomic_DNA"/>
</dbReference>
<dbReference type="InterPro" id="IPR013785">
    <property type="entry name" value="Aldolase_TIM"/>
</dbReference>
<dbReference type="EC" id="1.3.-.-" evidence="13"/>
<evidence type="ECO:0000256" key="8">
    <source>
        <dbReference type="ARBA" id="ARBA00022643"/>
    </source>
</evidence>
<comment type="subunit">
    <text evidence="5">Heterotetramer of 2 PyrK and 2 PyrD type B subunits.</text>
</comment>
<evidence type="ECO:0000256" key="6">
    <source>
        <dbReference type="ARBA" id="ARBA00022490"/>
    </source>
</evidence>
<evidence type="ECO:0000256" key="5">
    <source>
        <dbReference type="ARBA" id="ARBA00011669"/>
    </source>
</evidence>
<feature type="binding site" evidence="13">
    <location>
        <begin position="355"/>
        <end position="356"/>
    </location>
    <ligand>
        <name>FMN</name>
        <dbReference type="ChEBI" id="CHEBI:58210"/>
    </ligand>
</feature>
<feature type="binding site" evidence="13">
    <location>
        <begin position="135"/>
        <end position="136"/>
    </location>
    <ligand>
        <name>FMN</name>
        <dbReference type="ChEBI" id="CHEBI:58210"/>
    </ligand>
</feature>
<dbReference type="PATRIC" id="fig|1398.18.peg.2659"/>
<dbReference type="InterPro" id="IPR005720">
    <property type="entry name" value="Dihydroorotate_DH_cat"/>
</dbReference>
<comment type="similarity">
    <text evidence="4 13">Belongs to the dihydroorotate dehydrogenase family. Type 1 subfamily.</text>
</comment>
<dbReference type="PANTHER" id="PTHR48109">
    <property type="entry name" value="DIHYDROOROTATE DEHYDROGENASE (QUINONE), MITOCHONDRIAL-RELATED"/>
    <property type="match status" value="1"/>
</dbReference>
<dbReference type="NCBIfam" id="TIGR01037">
    <property type="entry name" value="pyrD_sub1_fam"/>
    <property type="match status" value="1"/>
</dbReference>
<dbReference type="GO" id="GO:0005737">
    <property type="term" value="C:cytoplasm"/>
    <property type="evidence" value="ECO:0007669"/>
    <property type="project" value="UniProtKB-SubCell"/>
</dbReference>
<dbReference type="Gene3D" id="3.20.20.70">
    <property type="entry name" value="Aldolase class I"/>
    <property type="match status" value="1"/>
</dbReference>
<evidence type="ECO:0000256" key="12">
    <source>
        <dbReference type="ARBA" id="ARBA00048996"/>
    </source>
</evidence>
<dbReference type="GO" id="GO:0004589">
    <property type="term" value="F:dihydroorotate dehydrogenase (NAD+) activity"/>
    <property type="evidence" value="ECO:0007669"/>
    <property type="project" value="UniProtKB-EC"/>
</dbReference>
<keyword evidence="8 13" id="KW-0288">FMN</keyword>
<dbReference type="NCBIfam" id="NF005574">
    <property type="entry name" value="PRK07259.1"/>
    <property type="match status" value="1"/>
</dbReference>
<feature type="binding site" evidence="13">
    <location>
        <begin position="282"/>
        <end position="283"/>
    </location>
    <ligand>
        <name>substrate</name>
    </ligand>
</feature>
<keyword evidence="6 13" id="KW-0963">Cytoplasm</keyword>
<dbReference type="PROSITE" id="PS00911">
    <property type="entry name" value="DHODEHASE_1"/>
    <property type="match status" value="1"/>
</dbReference>
<organism evidence="17 19">
    <name type="scientific">Heyndrickxia coagulans</name>
    <name type="common">Weizmannia coagulans</name>
    <dbReference type="NCBI Taxonomy" id="1398"/>
    <lineage>
        <taxon>Bacteria</taxon>
        <taxon>Bacillati</taxon>
        <taxon>Bacillota</taxon>
        <taxon>Bacilli</taxon>
        <taxon>Bacillales</taxon>
        <taxon>Bacillaceae</taxon>
        <taxon>Heyndrickxia</taxon>
    </lineage>
</organism>
<evidence type="ECO:0000256" key="14">
    <source>
        <dbReference type="SAM" id="MobiDB-lite"/>
    </source>
</evidence>
<keyword evidence="9 13" id="KW-0665">Pyrimidine biosynthesis</keyword>
<dbReference type="UniPathway" id="UPA00070">
    <property type="reaction ID" value="UER00945"/>
</dbReference>
<feature type="binding site" evidence="13">
    <location>
        <position position="281"/>
    </location>
    <ligand>
        <name>FMN</name>
        <dbReference type="ChEBI" id="CHEBI:58210"/>
    </ligand>
</feature>
<reference evidence="17" key="4">
    <citation type="submission" date="2016-01" db="EMBL/GenBank/DDBJ databases">
        <authorList>
            <person name="Oliw E.H."/>
        </authorList>
    </citation>
    <scope>NUCLEOTIDE SEQUENCE [LARGE SCALE GENOMIC DNA]</scope>
    <source>
        <strain evidence="17">GED7749B</strain>
    </source>
</reference>
<dbReference type="InterPro" id="IPR001295">
    <property type="entry name" value="Dihydroorotate_DH_CS"/>
</dbReference>
<sequence>MTELPEHHDERREVKHRVPPDLPEHHAARREIEHRVLPDLPEHHAERREIERRVPPDLSEHHAERRGIECRVPPDSPKDHAERRGIKRRVLPDLHVELPGLSLKNPVMPASGCFGFGREYSRWYDLSELGAIMIKATTTEPRFGNPVPRIAETEAGMLNAIGLQNPGLESVLVEELPFLQSYDVPIIANVAGSTFEDYVYVSTRLSKAPNVHALELNISCPNVKSGGIAFGTDPEMAFELTRQVKAVSEVPVYVKLSPNVTDIVAIAKAAEAGGADGLTMINTLLGMKIDLKTARPLLANETGGLSGPAVKPVAVRMIYEVSREVDIPIIGMGGIMTAEDAVEFLYAGASAVAVGTANFIDPLACPRIIRELPAVMEQLGAESIQDLIGRSHTQHA</sequence>
<comment type="catalytic activity">
    <reaction evidence="12">
        <text>(S)-dihydroorotate + NAD(+) = orotate + NADH + H(+)</text>
        <dbReference type="Rhea" id="RHEA:13513"/>
        <dbReference type="ChEBI" id="CHEBI:15378"/>
        <dbReference type="ChEBI" id="CHEBI:30839"/>
        <dbReference type="ChEBI" id="CHEBI:30864"/>
        <dbReference type="ChEBI" id="CHEBI:57540"/>
        <dbReference type="ChEBI" id="CHEBI:57945"/>
        <dbReference type="EC" id="1.3.1.14"/>
    </reaction>
</comment>
<dbReference type="STRING" id="1398.AB434_2634"/>
<proteinExistence type="inferred from homology"/>
<dbReference type="AlphaFoldDB" id="A0A0C5C557"/>
<keyword evidence="18" id="KW-1185">Reference proteome</keyword>
<evidence type="ECO:0000256" key="4">
    <source>
        <dbReference type="ARBA" id="ARBA00008008"/>
    </source>
</evidence>
<evidence type="ECO:0000256" key="11">
    <source>
        <dbReference type="ARBA" id="ARBA00023027"/>
    </source>
</evidence>
<dbReference type="GO" id="GO:0006207">
    <property type="term" value="P:'de novo' pyrimidine nucleobase biosynthetic process"/>
    <property type="evidence" value="ECO:0007669"/>
    <property type="project" value="InterPro"/>
</dbReference>
<evidence type="ECO:0000313" key="16">
    <source>
        <dbReference type="EMBL" id="AJO23463.1"/>
    </source>
</evidence>
<feature type="region of interest" description="Disordered" evidence="14">
    <location>
        <begin position="1"/>
        <end position="85"/>
    </location>
</feature>
<evidence type="ECO:0000256" key="9">
    <source>
        <dbReference type="ARBA" id="ARBA00022975"/>
    </source>
</evidence>
<comment type="cofactor">
    <cofactor evidence="13">
        <name>FMN</name>
        <dbReference type="ChEBI" id="CHEBI:58210"/>
    </cofactor>
    <text evidence="13">Binds 1 FMN per subunit.</text>
</comment>